<name>A0A395NM85_TRIAR</name>
<dbReference type="AlphaFoldDB" id="A0A395NM85"/>
<dbReference type="OrthoDB" id="5325276at2759"/>
<evidence type="ECO:0000256" key="1">
    <source>
        <dbReference type="SAM" id="MobiDB-lite"/>
    </source>
</evidence>
<reference evidence="2 3" key="1">
    <citation type="journal article" date="2018" name="PLoS Pathog.">
        <title>Evolution of structural diversity of trichothecenes, a family of toxins produced by plant pathogenic and entomopathogenic fungi.</title>
        <authorList>
            <person name="Proctor R.H."/>
            <person name="McCormick S.P."/>
            <person name="Kim H.S."/>
            <person name="Cardoza R.E."/>
            <person name="Stanley A.M."/>
            <person name="Lindo L."/>
            <person name="Kelly A."/>
            <person name="Brown D.W."/>
            <person name="Lee T."/>
            <person name="Vaughan M.M."/>
            <person name="Alexander N.J."/>
            <person name="Busman M."/>
            <person name="Gutierrez S."/>
        </authorList>
    </citation>
    <scope>NUCLEOTIDE SEQUENCE [LARGE SCALE GENOMIC DNA]</scope>
    <source>
        <strain evidence="2 3">IBT 40837</strain>
    </source>
</reference>
<feature type="region of interest" description="Disordered" evidence="1">
    <location>
        <begin position="744"/>
        <end position="770"/>
    </location>
</feature>
<feature type="region of interest" description="Disordered" evidence="1">
    <location>
        <begin position="118"/>
        <end position="147"/>
    </location>
</feature>
<feature type="region of interest" description="Disordered" evidence="1">
    <location>
        <begin position="207"/>
        <end position="322"/>
    </location>
</feature>
<evidence type="ECO:0000313" key="3">
    <source>
        <dbReference type="Proteomes" id="UP000266272"/>
    </source>
</evidence>
<organism evidence="2 3">
    <name type="scientific">Trichoderma arundinaceum</name>
    <dbReference type="NCBI Taxonomy" id="490622"/>
    <lineage>
        <taxon>Eukaryota</taxon>
        <taxon>Fungi</taxon>
        <taxon>Dikarya</taxon>
        <taxon>Ascomycota</taxon>
        <taxon>Pezizomycotina</taxon>
        <taxon>Sordariomycetes</taxon>
        <taxon>Hypocreomycetidae</taxon>
        <taxon>Hypocreales</taxon>
        <taxon>Hypocreaceae</taxon>
        <taxon>Trichoderma</taxon>
    </lineage>
</organism>
<feature type="region of interest" description="Disordered" evidence="1">
    <location>
        <begin position="614"/>
        <end position="633"/>
    </location>
</feature>
<feature type="compositionally biased region" description="Low complexity" evidence="1">
    <location>
        <begin position="746"/>
        <end position="756"/>
    </location>
</feature>
<accession>A0A395NM85</accession>
<feature type="compositionally biased region" description="Basic and acidic residues" evidence="1">
    <location>
        <begin position="120"/>
        <end position="135"/>
    </location>
</feature>
<feature type="compositionally biased region" description="Low complexity" evidence="1">
    <location>
        <begin position="573"/>
        <end position="583"/>
    </location>
</feature>
<feature type="compositionally biased region" description="Polar residues" evidence="1">
    <location>
        <begin position="445"/>
        <end position="462"/>
    </location>
</feature>
<feature type="compositionally biased region" description="Polar residues" evidence="1">
    <location>
        <begin position="292"/>
        <end position="314"/>
    </location>
</feature>
<feature type="compositionally biased region" description="Basic and acidic residues" evidence="1">
    <location>
        <begin position="7"/>
        <end position="21"/>
    </location>
</feature>
<dbReference type="Proteomes" id="UP000266272">
    <property type="component" value="Unassembled WGS sequence"/>
</dbReference>
<gene>
    <name evidence="2" type="ORF">TARUN_5163</name>
</gene>
<proteinExistence type="predicted"/>
<feature type="compositionally biased region" description="Basic and acidic residues" evidence="1">
    <location>
        <begin position="587"/>
        <end position="601"/>
    </location>
</feature>
<sequence>MGFLDFLNKRPSVDTTAEQKSKPASIQARGLSLLTSADINKQPCRYLTAPIGVIASRENGTRTPDPSQRLIKPRLVGISDGRPQTNPKDSEGVSPQLQFKATGRNPKESIAGLTISKIQKNGDGERPKSRNDVDRLTPLTPNFPPQRRRSSAFVDILDAQGEFKPYDFRSRIQASGTRDYGEDVADRNMVESLPSPRTRAFHYPLASPALPLRPRGSASTASSYRHMYPVPPIPDRSRDNSLPRIEPSGRPSSQQASIRSRPRSRGRRSPAVENFDKSMGFDADDLHDYRPQSKSSYGQISVTGSRASTPQQAPKTADGRYMQDESGSLYTELRSASPPGVPRYKPRQHSLPTGKFLSKPLPGSVRSARENLNNSLLPHHSDRSMQLYQQRCKTPTSPNQLHSFRHRVENDWSRFNRYAGEHLQPAPSVWDDASSSRSDYAPSFSFGSTGNLQIDNTERQPSIRTFGRRGSISSFVQSDYSSQQLTGRRSIRTADTSIDIPHNSLFHEMTFLGGSSRNLRSRGGDSYVAPDCVGPDDDSGGESIFISPATPSEEQPDFNPLSPTHRHGGLSVSSSYDATTISDSDADSFRDKQRQTGRDGEALLYRDQGFGDDGKSLPGLFNSPGSLSTPNWPDAPITPTGISEMGDDESSVVGLALTLPKPRHNPTRPFTQRERLLALGYDYDSDSDAEASVDSEELPEERALKLLNTLIRNRASADSESKGGQHLDVKTIAKLRKEIKRRKLLDLSSSRPGSKFSSRENSEADTAVTK</sequence>
<comment type="caution">
    <text evidence="2">The sequence shown here is derived from an EMBL/GenBank/DDBJ whole genome shotgun (WGS) entry which is preliminary data.</text>
</comment>
<protein>
    <submittedName>
        <fullName evidence="2">Uncharacterized protein</fullName>
    </submittedName>
</protein>
<feature type="region of interest" description="Disordered" evidence="1">
    <location>
        <begin position="527"/>
        <end position="609"/>
    </location>
</feature>
<feature type="region of interest" description="Disordered" evidence="1">
    <location>
        <begin position="74"/>
        <end position="96"/>
    </location>
</feature>
<feature type="compositionally biased region" description="Polar residues" evidence="1">
    <location>
        <begin position="82"/>
        <end position="96"/>
    </location>
</feature>
<keyword evidence="3" id="KW-1185">Reference proteome</keyword>
<feature type="region of interest" description="Disordered" evidence="1">
    <location>
        <begin position="441"/>
        <end position="462"/>
    </location>
</feature>
<evidence type="ECO:0000313" key="2">
    <source>
        <dbReference type="EMBL" id="RFU77079.1"/>
    </source>
</evidence>
<feature type="region of interest" description="Disordered" evidence="1">
    <location>
        <begin position="334"/>
        <end position="363"/>
    </location>
</feature>
<feature type="region of interest" description="Disordered" evidence="1">
    <location>
        <begin position="1"/>
        <end position="26"/>
    </location>
</feature>
<dbReference type="EMBL" id="PXOA01000306">
    <property type="protein sequence ID" value="RFU77079.1"/>
    <property type="molecule type" value="Genomic_DNA"/>
</dbReference>